<dbReference type="Pfam" id="PF00023">
    <property type="entry name" value="Ank"/>
    <property type="match status" value="1"/>
</dbReference>
<protein>
    <submittedName>
        <fullName evidence="2">Uncharacterized protein</fullName>
    </submittedName>
</protein>
<dbReference type="Pfam" id="PF13606">
    <property type="entry name" value="Ank_3"/>
    <property type="match status" value="1"/>
</dbReference>
<keyword evidence="1" id="KW-0040">ANK repeat</keyword>
<dbReference type="SMART" id="SM00248">
    <property type="entry name" value="ANK"/>
    <property type="match status" value="3"/>
</dbReference>
<evidence type="ECO:0000256" key="1">
    <source>
        <dbReference type="PROSITE-ProRule" id="PRU00023"/>
    </source>
</evidence>
<reference evidence="2 3" key="1">
    <citation type="submission" date="2018-02" db="EMBL/GenBank/DDBJ databases">
        <title>The genomes of Aspergillus section Nigri reveals drivers in fungal speciation.</title>
        <authorList>
            <consortium name="DOE Joint Genome Institute"/>
            <person name="Vesth T.C."/>
            <person name="Nybo J."/>
            <person name="Theobald S."/>
            <person name="Brandl J."/>
            <person name="Frisvad J.C."/>
            <person name="Nielsen K.F."/>
            <person name="Lyhne E.K."/>
            <person name="Kogle M.E."/>
            <person name="Kuo A."/>
            <person name="Riley R."/>
            <person name="Clum A."/>
            <person name="Nolan M."/>
            <person name="Lipzen A."/>
            <person name="Salamov A."/>
            <person name="Henrissat B."/>
            <person name="Wiebenga A."/>
            <person name="De vries R.P."/>
            <person name="Grigoriev I.V."/>
            <person name="Mortensen U.H."/>
            <person name="Andersen M.R."/>
            <person name="Baker S.E."/>
        </authorList>
    </citation>
    <scope>NUCLEOTIDE SEQUENCE [LARGE SCALE GENOMIC DNA]</scope>
    <source>
        <strain evidence="2 3">CBS 121057</strain>
    </source>
</reference>
<dbReference type="SUPFAM" id="SSF48403">
    <property type="entry name" value="Ankyrin repeat"/>
    <property type="match status" value="1"/>
</dbReference>
<proteinExistence type="predicted"/>
<dbReference type="PROSITE" id="PS50088">
    <property type="entry name" value="ANK_REPEAT"/>
    <property type="match status" value="1"/>
</dbReference>
<accession>A0A319ET25</accession>
<organism evidence="2 3">
    <name type="scientific">Aspergillus sclerotiicarbonarius (strain CBS 121057 / IBT 28362)</name>
    <dbReference type="NCBI Taxonomy" id="1448318"/>
    <lineage>
        <taxon>Eukaryota</taxon>
        <taxon>Fungi</taxon>
        <taxon>Dikarya</taxon>
        <taxon>Ascomycota</taxon>
        <taxon>Pezizomycotina</taxon>
        <taxon>Eurotiomycetes</taxon>
        <taxon>Eurotiomycetidae</taxon>
        <taxon>Eurotiales</taxon>
        <taxon>Aspergillaceae</taxon>
        <taxon>Aspergillus</taxon>
        <taxon>Aspergillus subgen. Circumdati</taxon>
    </lineage>
</organism>
<sequence length="369" mass="42140">MGNPIVKAQPNTILHILPVEIMLICAKLLDSQSLLSFKLSCRLANLRVSKEYHDRALKHAMNKPKGRDNRLTNLEVTLRDGKWDMFKFHLDAGLDPNGFIGDMSPRRLLLTVANRGSEKMVKLLLERGANINISPATFHAVDQVLDRLDSANRMASFLIRNGATFATLRGFQHILNAKNCVELFELVLKNGIDINRVYLANVWTTSTFQLDIKEFTVLHHAAAHGSPELLDVILSRGPNLRQYIDLATKIAIDFNMSDNASYLLRNGCEPTFDLLECAVSPHIYPPKVVNWRRWKQVVDMPYVMQMMATKLDLQAPDAAPYIDRYLDLVQWSGRFWTLSFRRRVLLALLRSIRPPLRSLYVESINTQDF</sequence>
<dbReference type="VEuPathDB" id="FungiDB:BO78DRAFT_418194"/>
<dbReference type="InterPro" id="IPR036770">
    <property type="entry name" value="Ankyrin_rpt-contain_sf"/>
</dbReference>
<evidence type="ECO:0000313" key="3">
    <source>
        <dbReference type="Proteomes" id="UP000248423"/>
    </source>
</evidence>
<name>A0A319ET25_ASPSB</name>
<dbReference type="Gene3D" id="1.25.40.20">
    <property type="entry name" value="Ankyrin repeat-containing domain"/>
    <property type="match status" value="1"/>
</dbReference>
<dbReference type="AlphaFoldDB" id="A0A319ET25"/>
<dbReference type="OrthoDB" id="426293at2759"/>
<dbReference type="InterPro" id="IPR002110">
    <property type="entry name" value="Ankyrin_rpt"/>
</dbReference>
<evidence type="ECO:0000313" key="2">
    <source>
        <dbReference type="EMBL" id="PYI07044.1"/>
    </source>
</evidence>
<feature type="repeat" description="ANK" evidence="1">
    <location>
        <begin position="104"/>
        <end position="136"/>
    </location>
</feature>
<dbReference type="Proteomes" id="UP000248423">
    <property type="component" value="Unassembled WGS sequence"/>
</dbReference>
<gene>
    <name evidence="2" type="ORF">BO78DRAFT_418194</name>
</gene>
<dbReference type="EMBL" id="KZ826345">
    <property type="protein sequence ID" value="PYI07044.1"/>
    <property type="molecule type" value="Genomic_DNA"/>
</dbReference>
<keyword evidence="3" id="KW-1185">Reference proteome</keyword>